<evidence type="ECO:0000313" key="2">
    <source>
        <dbReference type="Proteomes" id="UP001055879"/>
    </source>
</evidence>
<reference evidence="1 2" key="2">
    <citation type="journal article" date="2022" name="Mol. Ecol. Resour.">
        <title>The genomes of chicory, endive, great burdock and yacon provide insights into Asteraceae paleo-polyploidization history and plant inulin production.</title>
        <authorList>
            <person name="Fan W."/>
            <person name="Wang S."/>
            <person name="Wang H."/>
            <person name="Wang A."/>
            <person name="Jiang F."/>
            <person name="Liu H."/>
            <person name="Zhao H."/>
            <person name="Xu D."/>
            <person name="Zhang Y."/>
        </authorList>
    </citation>
    <scope>NUCLEOTIDE SEQUENCE [LARGE SCALE GENOMIC DNA]</scope>
    <source>
        <strain evidence="2">cv. Niubang</strain>
    </source>
</reference>
<reference evidence="2" key="1">
    <citation type="journal article" date="2022" name="Mol. Ecol. Resour.">
        <title>The genomes of chicory, endive, great burdock and yacon provide insights into Asteraceae palaeo-polyploidization history and plant inulin production.</title>
        <authorList>
            <person name="Fan W."/>
            <person name="Wang S."/>
            <person name="Wang H."/>
            <person name="Wang A."/>
            <person name="Jiang F."/>
            <person name="Liu H."/>
            <person name="Zhao H."/>
            <person name="Xu D."/>
            <person name="Zhang Y."/>
        </authorList>
    </citation>
    <scope>NUCLEOTIDE SEQUENCE [LARGE SCALE GENOMIC DNA]</scope>
    <source>
        <strain evidence="2">cv. Niubang</strain>
    </source>
</reference>
<comment type="caution">
    <text evidence="1">The sequence shown here is derived from an EMBL/GenBank/DDBJ whole genome shotgun (WGS) entry which is preliminary data.</text>
</comment>
<sequence length="113" mass="12501">MSDGWGFATDGKVLFGSDGSSSLYHIDPQTMKVIAKQVIKYKDHEVHNLNELEYINNEVWANIWLSDCIVRISPLDGSVTGWIILPELSDRKTVAEALSDKAASAEETFGFAP</sequence>
<proteinExistence type="predicted"/>
<dbReference type="Proteomes" id="UP001055879">
    <property type="component" value="Linkage Group LG04"/>
</dbReference>
<organism evidence="1 2">
    <name type="scientific">Arctium lappa</name>
    <name type="common">Greater burdock</name>
    <name type="synonym">Lappa major</name>
    <dbReference type="NCBI Taxonomy" id="4217"/>
    <lineage>
        <taxon>Eukaryota</taxon>
        <taxon>Viridiplantae</taxon>
        <taxon>Streptophyta</taxon>
        <taxon>Embryophyta</taxon>
        <taxon>Tracheophyta</taxon>
        <taxon>Spermatophyta</taxon>
        <taxon>Magnoliopsida</taxon>
        <taxon>eudicotyledons</taxon>
        <taxon>Gunneridae</taxon>
        <taxon>Pentapetalae</taxon>
        <taxon>asterids</taxon>
        <taxon>campanulids</taxon>
        <taxon>Asterales</taxon>
        <taxon>Asteraceae</taxon>
        <taxon>Carduoideae</taxon>
        <taxon>Cardueae</taxon>
        <taxon>Arctiinae</taxon>
        <taxon>Arctium</taxon>
    </lineage>
</organism>
<name>A0ACB9CMC7_ARCLA</name>
<dbReference type="EMBL" id="CM042050">
    <property type="protein sequence ID" value="KAI3735333.1"/>
    <property type="molecule type" value="Genomic_DNA"/>
</dbReference>
<accession>A0ACB9CMC7</accession>
<evidence type="ECO:0000313" key="1">
    <source>
        <dbReference type="EMBL" id="KAI3735333.1"/>
    </source>
</evidence>
<keyword evidence="2" id="KW-1185">Reference proteome</keyword>
<protein>
    <submittedName>
        <fullName evidence="1">Uncharacterized protein</fullName>
    </submittedName>
</protein>
<gene>
    <name evidence="1" type="ORF">L6452_14828</name>
</gene>